<dbReference type="Pfam" id="PF07238">
    <property type="entry name" value="PilZ"/>
    <property type="match status" value="2"/>
</dbReference>
<dbReference type="GO" id="GO:0035438">
    <property type="term" value="F:cyclic-di-GMP binding"/>
    <property type="evidence" value="ECO:0007669"/>
    <property type="project" value="InterPro"/>
</dbReference>
<reference evidence="3" key="1">
    <citation type="journal article" date="2018" name="Front. Microbiol.">
        <title>Genome-Based Analysis Reveals the Taxonomy and Diversity of the Family Idiomarinaceae.</title>
        <authorList>
            <person name="Liu Y."/>
            <person name="Lai Q."/>
            <person name="Shao Z."/>
        </authorList>
    </citation>
    <scope>NUCLEOTIDE SEQUENCE [LARGE SCALE GENOMIC DNA]</scope>
    <source>
        <strain evidence="3">SN-14</strain>
    </source>
</reference>
<evidence type="ECO:0000313" key="2">
    <source>
        <dbReference type="EMBL" id="RUO40003.1"/>
    </source>
</evidence>
<organism evidence="2 3">
    <name type="scientific">Idiomarina aquatica</name>
    <dbReference type="NCBI Taxonomy" id="1327752"/>
    <lineage>
        <taxon>Bacteria</taxon>
        <taxon>Pseudomonadati</taxon>
        <taxon>Pseudomonadota</taxon>
        <taxon>Gammaproteobacteria</taxon>
        <taxon>Alteromonadales</taxon>
        <taxon>Idiomarinaceae</taxon>
        <taxon>Idiomarina</taxon>
    </lineage>
</organism>
<proteinExistence type="predicted"/>
<sequence length="835" mass="96922">MPNDHFEQLIEQLKLVVNEPDFDKIFRTLTEGEDGPTRFQLKMELRRLASPCLQTVDLRNRVSGRCQPYEFLGRKHYLDDVAKDIFERGLKIYGGVFTQDTFEQILNAENNNRVIQEKEREQALQRKAQHAERIATREEIPEHDDVRSPYIIDTFQFGQYPYRAEERMNFTVEVTLNDEYGDQRRAITSDLSVTGLRIRLDAAWQKQVGDEIDVYFTGLAREFTIDPEMAVPYTIVAIDQQGEKTYFSLNRKAEFTSSSLDSFLKRFINGYKKRYRVNIDNTYQTLMNKGHEQFLMPRLGALPIYFSIHNKQLHADYVLTTDNNRHIVEDWINEHNQIALGSIFNPRRSQHFLKRLADTPGATATILTFSITARGKIHYYSALAEELIKNNLWRTFVNFAARKSSFRVYQFRLRSIDSNSAWQPQSVPYEMQIPFRLQPPTPKVKHAIEPLTHLGVLTDITESMRQFAHDDYDKGLVKSLKAFMHPPSVPIRTKDVRLEFVDLRKEQRFSYRSRCRVRVGKSIREGMVLDLSVHGLKLQLDDAVALQAGEVALVSLTGFEKHHRKFQLRDIPYLVVNIDISQTTINLKTPDSSEKHDGALFFRYLIKEHRNQLKLLHENTSLNGLELCLRNLYCDAPPTVPLYFYQNNKRQVTLRRAGLSRWQTAWLTLLQGLPGSRASNLNVQPLLRGDSLTTMLLPELQGLSRSDRPRRKLLLLKLYREQGEAVLRTEWHAADQFDTAAILSFIDQCLPDAVFVAVAVDLSKTGRPDIQFVQAEMNYLSQYAAHRANELEEELWQVYGIADTQDVTDDLLKFADISLEHIRQQQQRLAHWLSL</sequence>
<dbReference type="SUPFAM" id="SSF141371">
    <property type="entry name" value="PilZ domain-like"/>
    <property type="match status" value="2"/>
</dbReference>
<dbReference type="Gene3D" id="2.40.10.220">
    <property type="entry name" value="predicted glycosyltransferase like domains"/>
    <property type="match status" value="1"/>
</dbReference>
<protein>
    <submittedName>
        <fullName evidence="2">PilZ domain-containing protein</fullName>
    </submittedName>
</protein>
<dbReference type="AlphaFoldDB" id="A0AA94JD48"/>
<accession>A0AA94JD48</accession>
<keyword evidence="3" id="KW-1185">Reference proteome</keyword>
<comment type="caution">
    <text evidence="2">The sequence shown here is derived from an EMBL/GenBank/DDBJ whole genome shotgun (WGS) entry which is preliminary data.</text>
</comment>
<dbReference type="InterPro" id="IPR009875">
    <property type="entry name" value="PilZ_domain"/>
</dbReference>
<dbReference type="EMBL" id="PIPS01000005">
    <property type="protein sequence ID" value="RUO40003.1"/>
    <property type="molecule type" value="Genomic_DNA"/>
</dbReference>
<feature type="domain" description="PilZ" evidence="1">
    <location>
        <begin position="163"/>
        <end position="247"/>
    </location>
</feature>
<dbReference type="RefSeq" id="WP_126820470.1">
    <property type="nucleotide sequence ID" value="NZ_PIPS01000005.1"/>
</dbReference>
<feature type="domain" description="PilZ" evidence="1">
    <location>
        <begin position="503"/>
        <end position="583"/>
    </location>
</feature>
<evidence type="ECO:0000313" key="3">
    <source>
        <dbReference type="Proteomes" id="UP000286680"/>
    </source>
</evidence>
<dbReference type="Proteomes" id="UP000286680">
    <property type="component" value="Unassembled WGS sequence"/>
</dbReference>
<evidence type="ECO:0000259" key="1">
    <source>
        <dbReference type="Pfam" id="PF07238"/>
    </source>
</evidence>
<gene>
    <name evidence="2" type="ORF">CWE23_13140</name>
</gene>
<name>A0AA94JD48_9GAMM</name>